<evidence type="ECO:0000256" key="4">
    <source>
        <dbReference type="ARBA" id="ARBA00023136"/>
    </source>
</evidence>
<evidence type="ECO:0000256" key="3">
    <source>
        <dbReference type="ARBA" id="ARBA00022989"/>
    </source>
</evidence>
<dbReference type="GO" id="GO:0000139">
    <property type="term" value="C:Golgi membrane"/>
    <property type="evidence" value="ECO:0007669"/>
    <property type="project" value="UniProtKB-SubCell"/>
</dbReference>
<keyword evidence="5" id="KW-0762">Sugar transport</keyword>
<accession>A0A4T0Q2C5</accession>
<dbReference type="EMBL" id="SPRO01000002">
    <property type="protein sequence ID" value="TIC34173.1"/>
    <property type="molecule type" value="Genomic_DNA"/>
</dbReference>
<evidence type="ECO:0000256" key="2">
    <source>
        <dbReference type="ARBA" id="ARBA00022692"/>
    </source>
</evidence>
<keyword evidence="5" id="KW-0256">Endoplasmic reticulum</keyword>
<keyword evidence="5" id="KW-0813">Transport</keyword>
<dbReference type="Proteomes" id="UP000305647">
    <property type="component" value="Unassembled WGS sequence"/>
</dbReference>
<comment type="caution">
    <text evidence="6">The sequence shown here is derived from an EMBL/GenBank/DDBJ whole genome shotgun (WGS) entry which is preliminary data.</text>
</comment>
<evidence type="ECO:0000313" key="6">
    <source>
        <dbReference type="EMBL" id="TIC34173.1"/>
    </source>
</evidence>
<feature type="transmembrane region" description="Helical" evidence="5">
    <location>
        <begin position="38"/>
        <end position="57"/>
    </location>
</feature>
<protein>
    <recommendedName>
        <fullName evidence="5">GDP-mannose transporter</fullName>
        <shortName evidence="5">GMT</shortName>
    </recommendedName>
</protein>
<comment type="subunit">
    <text evidence="5">Homooligomer.</text>
</comment>
<comment type="similarity">
    <text evidence="5">Belongs to the TPT transporter family. SLC35D subfamily.</text>
</comment>
<feature type="transmembrane region" description="Helical" evidence="5">
    <location>
        <begin position="6"/>
        <end position="26"/>
    </location>
</feature>
<dbReference type="NCBIfam" id="TIGR00803">
    <property type="entry name" value="nst"/>
    <property type="match status" value="1"/>
</dbReference>
<feature type="transmembrane region" description="Helical" evidence="5">
    <location>
        <begin position="303"/>
        <end position="322"/>
    </location>
</feature>
<name>A0A4T0Q2C5_9BASI</name>
<dbReference type="GO" id="GO:0005789">
    <property type="term" value="C:endoplasmic reticulum membrane"/>
    <property type="evidence" value="ECO:0007669"/>
    <property type="project" value="UniProtKB-SubCell"/>
</dbReference>
<dbReference type="InterPro" id="IPR050186">
    <property type="entry name" value="TPT_transporter"/>
</dbReference>
<keyword evidence="5" id="KW-0968">Cytoplasmic vesicle</keyword>
<dbReference type="PANTHER" id="PTHR11132">
    <property type="entry name" value="SOLUTE CARRIER FAMILY 35"/>
    <property type="match status" value="1"/>
</dbReference>
<feature type="transmembrane region" description="Helical" evidence="5">
    <location>
        <begin position="198"/>
        <end position="216"/>
    </location>
</feature>
<evidence type="ECO:0000256" key="1">
    <source>
        <dbReference type="ARBA" id="ARBA00004141"/>
    </source>
</evidence>
<comment type="subcellular location">
    <subcellularLocation>
        <location evidence="5">Golgi apparatus membrane</location>
        <topology evidence="5">Multi-pass membrane protein</topology>
    </subcellularLocation>
    <subcellularLocation>
        <location evidence="5">Cytoplasmic vesicle membrane</location>
        <topology evidence="5">Multi-pass membrane protein</topology>
    </subcellularLocation>
    <subcellularLocation>
        <location evidence="5">Endoplasmic reticulum membrane</location>
        <topology evidence="5">Multi-pass membrane protein</topology>
    </subcellularLocation>
    <subcellularLocation>
        <location evidence="1">Membrane</location>
        <topology evidence="1">Multi-pass membrane protein</topology>
    </subcellularLocation>
</comment>
<keyword evidence="2 5" id="KW-0812">Transmembrane</keyword>
<sequence>MNKISINGPLLSIISYCFASISMTIINKYIVSGEHFNMNLLLLSIQSIVCILTVYILKLSGFINYKDFNLVDIKNWFPVSFSLVLVIYTGSKALQFLSIPIYTIFKNLTIILIAYGELLWFNNKITRLTSFAFLLMVLSSVVAAYDDFDLNDLFNKSMIGYFWMALNCLSSAAYVLLMRKRIKLTGFKDWDSMAFNNALSIPLLIVSSLIIEDWSFDSLEKNFPPSNRYLLLSTIAFSGAAAVSSTYSKLELVIRQPGAFVRPHQRHILSYKKTNQKSSMVGALNKLPVAASGLIFFNDPATVKSVSAIILGFIAGIIYAIAKQKQSKSNIESKESIIPLNIKQQK</sequence>
<keyword evidence="5" id="KW-0333">Golgi apparatus</keyword>
<proteinExistence type="inferred from homology"/>
<evidence type="ECO:0000256" key="5">
    <source>
        <dbReference type="RuleBase" id="RU367097"/>
    </source>
</evidence>
<keyword evidence="3 5" id="KW-1133">Transmembrane helix</keyword>
<organism evidence="6 7">
    <name type="scientific">Wallemia mellicola</name>
    <dbReference type="NCBI Taxonomy" id="1708541"/>
    <lineage>
        <taxon>Eukaryota</taxon>
        <taxon>Fungi</taxon>
        <taxon>Dikarya</taxon>
        <taxon>Basidiomycota</taxon>
        <taxon>Wallemiomycotina</taxon>
        <taxon>Wallemiomycetes</taxon>
        <taxon>Wallemiales</taxon>
        <taxon>Wallemiaceae</taxon>
        <taxon>Wallemia</taxon>
    </lineage>
</organism>
<evidence type="ECO:0000313" key="7">
    <source>
        <dbReference type="Proteomes" id="UP000305647"/>
    </source>
</evidence>
<dbReference type="GO" id="GO:0030659">
    <property type="term" value="C:cytoplasmic vesicle membrane"/>
    <property type="evidence" value="ECO:0007669"/>
    <property type="project" value="UniProtKB-SubCell"/>
</dbReference>
<gene>
    <name evidence="6" type="ORF">E3Q10_00304</name>
</gene>
<comment type="function">
    <text evidence="5">Involved in the import of GDP-mannose from the cytoplasm into the Golgi lumen.</text>
</comment>
<reference evidence="6 7" key="1">
    <citation type="submission" date="2019-03" db="EMBL/GenBank/DDBJ databases">
        <title>Sequencing 25 genomes of Wallemia mellicola.</title>
        <authorList>
            <person name="Gostincar C."/>
        </authorList>
    </citation>
    <scope>NUCLEOTIDE SEQUENCE [LARGE SCALE GENOMIC DNA]</scope>
    <source>
        <strain evidence="6 7">EXF-8738</strain>
    </source>
</reference>
<feature type="transmembrane region" description="Helical" evidence="5">
    <location>
        <begin position="77"/>
        <end position="105"/>
    </location>
</feature>
<keyword evidence="4 5" id="KW-0472">Membrane</keyword>
<dbReference type="AlphaFoldDB" id="A0A4T0Q2C5"/>
<feature type="transmembrane region" description="Helical" evidence="5">
    <location>
        <begin position="125"/>
        <end position="145"/>
    </location>
</feature>
<feature type="transmembrane region" description="Helical" evidence="5">
    <location>
        <begin position="157"/>
        <end position="177"/>
    </location>
</feature>